<dbReference type="EMBL" id="CP126114">
    <property type="protein sequence ID" value="WHY88168.1"/>
    <property type="molecule type" value="Genomic_DNA"/>
</dbReference>
<dbReference type="RefSeq" id="WP_066085545.1">
    <property type="nucleotide sequence ID" value="NZ_CP126114.1"/>
</dbReference>
<organism evidence="9 10">
    <name type="scientific">Neobacillus novalis</name>
    <dbReference type="NCBI Taxonomy" id="220687"/>
    <lineage>
        <taxon>Bacteria</taxon>
        <taxon>Bacillati</taxon>
        <taxon>Bacillota</taxon>
        <taxon>Bacilli</taxon>
        <taxon>Bacillales</taxon>
        <taxon>Bacillaceae</taxon>
        <taxon>Neobacillus</taxon>
    </lineage>
</organism>
<accession>A0AA95SEG6</accession>
<keyword evidence="3" id="KW-1003">Cell membrane</keyword>
<feature type="transmembrane region" description="Helical" evidence="8">
    <location>
        <begin position="384"/>
        <end position="404"/>
    </location>
</feature>
<feature type="transmembrane region" description="Helical" evidence="8">
    <location>
        <begin position="234"/>
        <end position="257"/>
    </location>
</feature>
<gene>
    <name evidence="9" type="ORF">QNH39_10120</name>
</gene>
<reference evidence="9" key="1">
    <citation type="submission" date="2023-05" db="EMBL/GenBank/DDBJ databases">
        <title>Comparative genomics of Bacillaceae isolates and their secondary metabolite potential.</title>
        <authorList>
            <person name="Song L."/>
            <person name="Nielsen L.J."/>
            <person name="Mohite O."/>
            <person name="Xu X."/>
            <person name="Weber T."/>
            <person name="Kovacs A.T."/>
        </authorList>
    </citation>
    <scope>NUCLEOTIDE SEQUENCE</scope>
    <source>
        <strain evidence="9">XLM17</strain>
    </source>
</reference>
<dbReference type="PANTHER" id="PTHR32024:SF4">
    <property type="entry name" value="KTR SYSTEM POTASSIUM UPTAKE PROTEIN D"/>
    <property type="match status" value="1"/>
</dbReference>
<keyword evidence="6" id="KW-0406">Ion transport</keyword>
<dbReference type="GO" id="GO:0008324">
    <property type="term" value="F:monoatomic cation transmembrane transporter activity"/>
    <property type="evidence" value="ECO:0007669"/>
    <property type="project" value="InterPro"/>
</dbReference>
<feature type="transmembrane region" description="Helical" evidence="8">
    <location>
        <begin position="20"/>
        <end position="37"/>
    </location>
</feature>
<evidence type="ECO:0000256" key="5">
    <source>
        <dbReference type="ARBA" id="ARBA00022989"/>
    </source>
</evidence>
<evidence type="ECO:0000313" key="10">
    <source>
        <dbReference type="Proteomes" id="UP001178288"/>
    </source>
</evidence>
<keyword evidence="2" id="KW-0813">Transport</keyword>
<proteinExistence type="predicted"/>
<evidence type="ECO:0000256" key="7">
    <source>
        <dbReference type="ARBA" id="ARBA00023136"/>
    </source>
</evidence>
<keyword evidence="4 8" id="KW-0812">Transmembrane</keyword>
<evidence type="ECO:0000256" key="1">
    <source>
        <dbReference type="ARBA" id="ARBA00004651"/>
    </source>
</evidence>
<evidence type="ECO:0000256" key="3">
    <source>
        <dbReference type="ARBA" id="ARBA00022475"/>
    </source>
</evidence>
<feature type="transmembrane region" description="Helical" evidence="8">
    <location>
        <begin position="192"/>
        <end position="213"/>
    </location>
</feature>
<feature type="transmembrane region" description="Helical" evidence="8">
    <location>
        <begin position="132"/>
        <end position="152"/>
    </location>
</feature>
<sequence length="454" mass="50987">MGKVRVWLEKRSPAQIITGYYLLTVTISILLFSLPAVHKPGVKVDFFDTVFMAVSVVSDTGMTVFNISETYSVFGYFIIMLVLQFAGIGIMGMSTFFWMLLGRKIGLRERRLIMIDNNQFALSGLVRLVRDILKMIIFIELVGALILGFHFLNYYPTWKEAFLQGLFSSVCATTNAGMDITGESYAPYASDYFVQLLTIIQIIIGAIGFPVLIEVKECLSKKKMKLTNPFRLSLFTKITTITYGILLIIGTILILLLEFQHYFKDVSWHKSFFYAFFQAATTRSTGFTTMDITEFSMPTLLVMGVLMFIGGSPNSMGGGIRTTTLALNLLFIYNFAKGKRDIKVFNRELHQYDIMKSLAITLFAIVMCLVSVIVISISDKQQQLIAIFFEVCSAFGTVGLTMGITPDLSIFAKCILMILMFIGRIGLTSFFLIIGGEGNKEDKYHYPKEKVITG</sequence>
<keyword evidence="7 8" id="KW-0472">Membrane</keyword>
<evidence type="ECO:0000256" key="4">
    <source>
        <dbReference type="ARBA" id="ARBA00022692"/>
    </source>
</evidence>
<evidence type="ECO:0000256" key="6">
    <source>
        <dbReference type="ARBA" id="ARBA00023065"/>
    </source>
</evidence>
<protein>
    <submittedName>
        <fullName evidence="9">TrkH family potassium uptake protein</fullName>
    </submittedName>
</protein>
<comment type="subcellular location">
    <subcellularLocation>
        <location evidence="1">Cell membrane</location>
        <topology evidence="1">Multi-pass membrane protein</topology>
    </subcellularLocation>
</comment>
<dbReference type="Pfam" id="PF02386">
    <property type="entry name" value="TrkH"/>
    <property type="match status" value="1"/>
</dbReference>
<evidence type="ECO:0000313" key="9">
    <source>
        <dbReference type="EMBL" id="WHY88168.1"/>
    </source>
</evidence>
<feature type="transmembrane region" description="Helical" evidence="8">
    <location>
        <begin position="356"/>
        <end position="377"/>
    </location>
</feature>
<dbReference type="KEGG" id="nnv:QNH39_10120"/>
<keyword evidence="5 8" id="KW-1133">Transmembrane helix</keyword>
<evidence type="ECO:0000256" key="8">
    <source>
        <dbReference type="SAM" id="Phobius"/>
    </source>
</evidence>
<dbReference type="InterPro" id="IPR003445">
    <property type="entry name" value="Cat_transpt"/>
</dbReference>
<keyword evidence="10" id="KW-1185">Reference proteome</keyword>
<feature type="transmembrane region" description="Helical" evidence="8">
    <location>
        <begin position="410"/>
        <end position="434"/>
    </location>
</feature>
<dbReference type="Proteomes" id="UP001178288">
    <property type="component" value="Chromosome"/>
</dbReference>
<dbReference type="AlphaFoldDB" id="A0AA95SEG6"/>
<feature type="transmembrane region" description="Helical" evidence="8">
    <location>
        <begin position="318"/>
        <end position="336"/>
    </location>
</feature>
<dbReference type="PANTHER" id="PTHR32024">
    <property type="entry name" value="TRK SYSTEM POTASSIUM UPTAKE PROTEIN TRKG-RELATED"/>
    <property type="match status" value="1"/>
</dbReference>
<feature type="transmembrane region" description="Helical" evidence="8">
    <location>
        <begin position="73"/>
        <end position="101"/>
    </location>
</feature>
<feature type="transmembrane region" description="Helical" evidence="8">
    <location>
        <begin position="295"/>
        <end position="311"/>
    </location>
</feature>
<dbReference type="GO" id="GO:0030001">
    <property type="term" value="P:metal ion transport"/>
    <property type="evidence" value="ECO:0007669"/>
    <property type="project" value="UniProtKB-ARBA"/>
</dbReference>
<evidence type="ECO:0000256" key="2">
    <source>
        <dbReference type="ARBA" id="ARBA00022448"/>
    </source>
</evidence>
<dbReference type="GO" id="GO:0005886">
    <property type="term" value="C:plasma membrane"/>
    <property type="evidence" value="ECO:0007669"/>
    <property type="project" value="UniProtKB-SubCell"/>
</dbReference>
<name>A0AA95SEG6_9BACI</name>